<dbReference type="RefSeq" id="WP_062820759.1">
    <property type="nucleotide sequence ID" value="NZ_CP014352.1"/>
</dbReference>
<dbReference type="SUPFAM" id="SSF53474">
    <property type="entry name" value="alpha/beta-Hydrolases"/>
    <property type="match status" value="1"/>
</dbReference>
<dbReference type="Gene3D" id="3.40.50.1820">
    <property type="entry name" value="alpha/beta hydrolase"/>
    <property type="match status" value="1"/>
</dbReference>
<protein>
    <submittedName>
        <fullName evidence="2">Hydrolase</fullName>
    </submittedName>
</protein>
<sequence length="311" mass="33403">MALNEVTFPSHDGRDQIHGWIYSPVRPARGIVQIAHGLGEHSRRYLHMITTLLDAGFVVAADDHAGHGATAMASGVWQDTGPHGVDTVLIDERTLHDLAVELHPDLPFVFFGHSWGSMIARGYASRYPDDLSALVLCGIAAGMHGIEETLDRDALAAAIAEGDGSGPDTGFQDQMFDGFTSRCGPDAGPTAWVAADPQVVADHGIDPLNNFGAPMSLRFVRDFARLYDEVNDAAWPGTVPATVPVLILAGEQDPVANYGEGALTVANQLWDTGHEVETRIYTGVRHEVHNEPATRAQVEADLLAFVERVTG</sequence>
<reference evidence="3 5" key="1">
    <citation type="journal article" date="2016" name="Plant Dis.">
        <title>Improved production of propionic acid using genome shuffling.</title>
        <authorList>
            <person name="Luna-Flores C.H."/>
            <person name="Palfreyman R.W."/>
            <person name="Kromer J.O."/>
            <person name="Nielsen L.K."/>
            <person name="Marcellin E."/>
        </authorList>
    </citation>
    <scope>NUCLEOTIDE SEQUENCE [LARGE SCALE GENOMIC DNA]</scope>
    <source>
        <strain evidence="3 5">F3E8</strain>
    </source>
</reference>
<dbReference type="Pfam" id="PF12146">
    <property type="entry name" value="Hydrolase_4"/>
    <property type="match status" value="1"/>
</dbReference>
<dbReference type="InterPro" id="IPR022742">
    <property type="entry name" value="Hydrolase_4"/>
</dbReference>
<keyword evidence="5" id="KW-1185">Reference proteome</keyword>
<evidence type="ECO:0000313" key="3">
    <source>
        <dbReference type="EMBL" id="AOZ48355.1"/>
    </source>
</evidence>
<feature type="domain" description="Serine aminopeptidase S33" evidence="1">
    <location>
        <begin position="27"/>
        <end position="292"/>
    </location>
</feature>
<reference evidence="2 4" key="2">
    <citation type="submission" date="2016-02" db="EMBL/GenBank/DDBJ databases">
        <title>Complete Genome Sequence of Propionibacterium acidipropionici ATCC 55737.</title>
        <authorList>
            <person name="Luna Flores C.H."/>
            <person name="Nielsen L.K."/>
            <person name="Marcellin E."/>
        </authorList>
    </citation>
    <scope>NUCLEOTIDE SEQUENCE [LARGE SCALE GENOMIC DNA]</scope>
    <source>
        <strain evidence="2 4">ATCC 55737</strain>
    </source>
</reference>
<dbReference type="Proteomes" id="UP000178666">
    <property type="component" value="Chromosome"/>
</dbReference>
<evidence type="ECO:0000259" key="1">
    <source>
        <dbReference type="Pfam" id="PF12146"/>
    </source>
</evidence>
<dbReference type="AlphaFoldDB" id="A0AAC9API3"/>
<evidence type="ECO:0000313" key="4">
    <source>
        <dbReference type="Proteomes" id="UP000075221"/>
    </source>
</evidence>
<proteinExistence type="predicted"/>
<accession>A0AAC9API3</accession>
<dbReference type="GO" id="GO:0016787">
    <property type="term" value="F:hydrolase activity"/>
    <property type="evidence" value="ECO:0007669"/>
    <property type="project" value="UniProtKB-KW"/>
</dbReference>
<gene>
    <name evidence="3" type="ORF">A8L58_10915</name>
    <name evidence="2" type="ORF">AXH35_09475</name>
</gene>
<dbReference type="InterPro" id="IPR051044">
    <property type="entry name" value="MAG_DAG_Lipase"/>
</dbReference>
<dbReference type="EMBL" id="CP015970">
    <property type="protein sequence ID" value="AOZ48355.1"/>
    <property type="molecule type" value="Genomic_DNA"/>
</dbReference>
<evidence type="ECO:0000313" key="2">
    <source>
        <dbReference type="EMBL" id="AMS07152.1"/>
    </source>
</evidence>
<name>A0AAC9API3_9ACTN</name>
<dbReference type="EMBL" id="CP014352">
    <property type="protein sequence ID" value="AMS07152.1"/>
    <property type="molecule type" value="Genomic_DNA"/>
</dbReference>
<evidence type="ECO:0000313" key="5">
    <source>
        <dbReference type="Proteomes" id="UP000178666"/>
    </source>
</evidence>
<keyword evidence="2" id="KW-0378">Hydrolase</keyword>
<organism evidence="2 4">
    <name type="scientific">Acidipropionibacterium acidipropionici</name>
    <dbReference type="NCBI Taxonomy" id="1748"/>
    <lineage>
        <taxon>Bacteria</taxon>
        <taxon>Bacillati</taxon>
        <taxon>Actinomycetota</taxon>
        <taxon>Actinomycetes</taxon>
        <taxon>Propionibacteriales</taxon>
        <taxon>Propionibacteriaceae</taxon>
        <taxon>Acidipropionibacterium</taxon>
    </lineage>
</organism>
<dbReference type="InterPro" id="IPR029058">
    <property type="entry name" value="AB_hydrolase_fold"/>
</dbReference>
<dbReference type="Proteomes" id="UP000075221">
    <property type="component" value="Chromosome"/>
</dbReference>
<dbReference type="PANTHER" id="PTHR11614">
    <property type="entry name" value="PHOSPHOLIPASE-RELATED"/>
    <property type="match status" value="1"/>
</dbReference>